<dbReference type="GO" id="GO:0009085">
    <property type="term" value="P:lysine biosynthetic process"/>
    <property type="evidence" value="ECO:0007669"/>
    <property type="project" value="UniProtKB-KW"/>
</dbReference>
<keyword evidence="4" id="KW-0378">Hydrolase</keyword>
<protein>
    <submittedName>
        <fullName evidence="9">Acetylornithine deacetylase</fullName>
    </submittedName>
</protein>
<evidence type="ECO:0000256" key="2">
    <source>
        <dbReference type="ARBA" id="ARBA00022605"/>
    </source>
</evidence>
<keyword evidence="7" id="KW-0170">Cobalt</keyword>
<evidence type="ECO:0000313" key="9">
    <source>
        <dbReference type="EMBL" id="SCC04746.1"/>
    </source>
</evidence>
<gene>
    <name evidence="9" type="ORF">GA0061071_104339</name>
</gene>
<dbReference type="InterPro" id="IPR010175">
    <property type="entry name" value="LysK"/>
</dbReference>
<keyword evidence="1" id="KW-0963">Cytoplasm</keyword>
<sequence>MDNLYVIKAGSSTLYSGSGFFREVMEISRAGGKVLVICGGAEAIEREYRHQEIDVAYLPLANGDRVRYCSPEHMDVILKAYRERIGNLINLAAQTLDFSAYYQVAGDNQLVTGKLGKPLKITEGGRSRIVRDSLYGGFNDAKTAVLRALLESYDIVFLSPPIWESHARQYINIDADMLAAHLAVALNANHLRFVTGTAGILRDINDSASTLHDVYADDELAVSGRMKQKVRACQLALQQGVCDIAINGPHSLSATATWFWRGTGVSEPMRLLNMMVNISSISGDESVLANFLSQRLAGSGIDAQIDPAGNLVLSKGNGPNTLLMLGHLDTVPGLWRSDAGEDFVSGRGSVDAKGCLANFIDVLRQVEVPPHARLLVVGATEEEVSSSKGAYYVRDNYPANAVIIGEPSGVMHVAIGYYGLLKIKVTARKGMEHTAARDAKTSIEHVYEAAGALRAVMNDFDSNNISNIIGITHRHALSYEESQLVINFRVSPEARPGYIEPLLALSGNGITVEIERSTPGYKSSRTNPLYRALNQAFSRVLTDTPPRPVVKKGTCDMNTLATSWRNVPFIAYGPGDSALDHTDKEVNYTEDVLLSRRILQETVVNWMRLNGGEK</sequence>
<dbReference type="AlphaFoldDB" id="A0A1C4BCZ5"/>
<proteinExistence type="predicted"/>
<keyword evidence="10" id="KW-1185">Reference proteome</keyword>
<dbReference type="NCBIfam" id="TIGR01902">
    <property type="entry name" value="dapE-lys-deAc"/>
    <property type="match status" value="1"/>
</dbReference>
<keyword evidence="5" id="KW-0862">Zinc</keyword>
<evidence type="ECO:0000259" key="8">
    <source>
        <dbReference type="Pfam" id="PF00696"/>
    </source>
</evidence>
<accession>A0A1C4BCZ5</accession>
<evidence type="ECO:0000256" key="1">
    <source>
        <dbReference type="ARBA" id="ARBA00022490"/>
    </source>
</evidence>
<dbReference type="Proteomes" id="UP000198975">
    <property type="component" value="Unassembled WGS sequence"/>
</dbReference>
<dbReference type="PROSITE" id="PS00758">
    <property type="entry name" value="ARGE_DAPE_CPG2_1"/>
    <property type="match status" value="1"/>
</dbReference>
<dbReference type="SUPFAM" id="SSF53187">
    <property type="entry name" value="Zn-dependent exopeptidases"/>
    <property type="match status" value="1"/>
</dbReference>
<dbReference type="GO" id="GO:0016811">
    <property type="term" value="F:hydrolase activity, acting on carbon-nitrogen (but not peptide) bonds, in linear amides"/>
    <property type="evidence" value="ECO:0007669"/>
    <property type="project" value="InterPro"/>
</dbReference>
<dbReference type="PANTHER" id="PTHR43808:SF28">
    <property type="entry name" value="[LYSW]-LYSINE_[LYSW]-ORNITHINE HYDROLASE"/>
    <property type="match status" value="1"/>
</dbReference>
<dbReference type="EMBL" id="FMAY01000004">
    <property type="protein sequence ID" value="SCC04746.1"/>
    <property type="molecule type" value="Genomic_DNA"/>
</dbReference>
<dbReference type="GO" id="GO:0050897">
    <property type="term" value="F:cobalt ion binding"/>
    <property type="evidence" value="ECO:0007669"/>
    <property type="project" value="InterPro"/>
</dbReference>
<keyword evidence="2" id="KW-0028">Amino-acid biosynthesis</keyword>
<dbReference type="InterPro" id="IPR001261">
    <property type="entry name" value="ArgE/DapE_CS"/>
</dbReference>
<dbReference type="InterPro" id="IPR050072">
    <property type="entry name" value="Peptidase_M20A"/>
</dbReference>
<dbReference type="PANTHER" id="PTHR43808">
    <property type="entry name" value="ACETYLORNITHINE DEACETYLASE"/>
    <property type="match status" value="1"/>
</dbReference>
<evidence type="ECO:0000256" key="7">
    <source>
        <dbReference type="ARBA" id="ARBA00023285"/>
    </source>
</evidence>
<dbReference type="Pfam" id="PF01546">
    <property type="entry name" value="Peptidase_M20"/>
    <property type="match status" value="1"/>
</dbReference>
<organism evidence="9 10">
    <name type="scientific">Kosakonia oryzendophytica</name>
    <dbReference type="NCBI Taxonomy" id="1005665"/>
    <lineage>
        <taxon>Bacteria</taxon>
        <taxon>Pseudomonadati</taxon>
        <taxon>Pseudomonadota</taxon>
        <taxon>Gammaproteobacteria</taxon>
        <taxon>Enterobacterales</taxon>
        <taxon>Enterobacteriaceae</taxon>
        <taxon>Kosakonia</taxon>
    </lineage>
</organism>
<evidence type="ECO:0000256" key="5">
    <source>
        <dbReference type="ARBA" id="ARBA00022833"/>
    </source>
</evidence>
<dbReference type="InterPro" id="IPR002933">
    <property type="entry name" value="Peptidase_M20"/>
</dbReference>
<dbReference type="Gene3D" id="3.40.1160.10">
    <property type="entry name" value="Acetylglutamate kinase-like"/>
    <property type="match status" value="1"/>
</dbReference>
<name>A0A1C4BCZ5_9ENTR</name>
<dbReference type="OrthoDB" id="7055905at2"/>
<evidence type="ECO:0000256" key="3">
    <source>
        <dbReference type="ARBA" id="ARBA00022723"/>
    </source>
</evidence>
<keyword evidence="6" id="KW-0457">Lysine biosynthesis</keyword>
<dbReference type="GO" id="GO:0008270">
    <property type="term" value="F:zinc ion binding"/>
    <property type="evidence" value="ECO:0007669"/>
    <property type="project" value="InterPro"/>
</dbReference>
<evidence type="ECO:0000313" key="10">
    <source>
        <dbReference type="Proteomes" id="UP000198975"/>
    </source>
</evidence>
<dbReference type="SUPFAM" id="SSF53633">
    <property type="entry name" value="Carbamate kinase-like"/>
    <property type="match status" value="1"/>
</dbReference>
<dbReference type="Pfam" id="PF00696">
    <property type="entry name" value="AA_kinase"/>
    <property type="match status" value="1"/>
</dbReference>
<keyword evidence="3" id="KW-0479">Metal-binding</keyword>
<dbReference type="RefSeq" id="WP_088237065.1">
    <property type="nucleotide sequence ID" value="NZ_FMAY01000004.1"/>
</dbReference>
<evidence type="ECO:0000256" key="4">
    <source>
        <dbReference type="ARBA" id="ARBA00022801"/>
    </source>
</evidence>
<dbReference type="Gene3D" id="3.40.630.10">
    <property type="entry name" value="Zn peptidases"/>
    <property type="match status" value="2"/>
</dbReference>
<reference evidence="10" key="1">
    <citation type="submission" date="2016-08" db="EMBL/GenBank/DDBJ databases">
        <authorList>
            <person name="Varghese N."/>
            <person name="Submissions Spin"/>
        </authorList>
    </citation>
    <scope>NUCLEOTIDE SEQUENCE [LARGE SCALE GENOMIC DNA]</scope>
    <source>
        <strain evidence="10">REICA_082</strain>
    </source>
</reference>
<evidence type="ECO:0000256" key="6">
    <source>
        <dbReference type="ARBA" id="ARBA00023154"/>
    </source>
</evidence>
<dbReference type="InterPro" id="IPR001048">
    <property type="entry name" value="Asp/Glu/Uridylate_kinase"/>
</dbReference>
<feature type="domain" description="Aspartate/glutamate/uridylate kinase" evidence="8">
    <location>
        <begin position="4"/>
        <end position="246"/>
    </location>
</feature>
<dbReference type="InterPro" id="IPR036393">
    <property type="entry name" value="AceGlu_kinase-like_sf"/>
</dbReference>